<comment type="similarity">
    <text evidence="2">Belongs to the peptidase M20A family.</text>
</comment>
<evidence type="ECO:0000256" key="2">
    <source>
        <dbReference type="ARBA" id="ARBA00006247"/>
    </source>
</evidence>
<evidence type="ECO:0000256" key="1">
    <source>
        <dbReference type="ARBA" id="ARBA00001947"/>
    </source>
</evidence>
<evidence type="ECO:0000256" key="4">
    <source>
        <dbReference type="ARBA" id="ARBA00022801"/>
    </source>
</evidence>
<evidence type="ECO:0000313" key="7">
    <source>
        <dbReference type="EMBL" id="MFC7183161.1"/>
    </source>
</evidence>
<dbReference type="InterPro" id="IPR050072">
    <property type="entry name" value="Peptidase_M20A"/>
</dbReference>
<dbReference type="Pfam" id="PF07687">
    <property type="entry name" value="M20_dimer"/>
    <property type="match status" value="1"/>
</dbReference>
<keyword evidence="4" id="KW-0378">Hydrolase</keyword>
<dbReference type="NCBIfam" id="NF005913">
    <property type="entry name" value="PRK07906.1"/>
    <property type="match status" value="1"/>
</dbReference>
<gene>
    <name evidence="7" type="ORF">ACFQMG_26805</name>
</gene>
<dbReference type="PROSITE" id="PS00759">
    <property type="entry name" value="ARGE_DAPE_CPG2_2"/>
    <property type="match status" value="1"/>
</dbReference>
<dbReference type="InterPro" id="IPR036264">
    <property type="entry name" value="Bact_exopeptidase_dim_dom"/>
</dbReference>
<keyword evidence="3" id="KW-0479">Metal-binding</keyword>
<organism evidence="7 8">
    <name type="scientific">Kitasatospora paranensis</name>
    <dbReference type="NCBI Taxonomy" id="258053"/>
    <lineage>
        <taxon>Bacteria</taxon>
        <taxon>Bacillati</taxon>
        <taxon>Actinomycetota</taxon>
        <taxon>Actinomycetes</taxon>
        <taxon>Kitasatosporales</taxon>
        <taxon>Streptomycetaceae</taxon>
        <taxon>Kitasatospora</taxon>
    </lineage>
</organism>
<dbReference type="InterPro" id="IPR002933">
    <property type="entry name" value="Peptidase_M20"/>
</dbReference>
<proteinExistence type="inferred from homology"/>
<reference evidence="8" key="1">
    <citation type="journal article" date="2019" name="Int. J. Syst. Evol. Microbiol.">
        <title>The Global Catalogue of Microorganisms (GCM) 10K type strain sequencing project: providing services to taxonomists for standard genome sequencing and annotation.</title>
        <authorList>
            <consortium name="The Broad Institute Genomics Platform"/>
            <consortium name="The Broad Institute Genome Sequencing Center for Infectious Disease"/>
            <person name="Wu L."/>
            <person name="Ma J."/>
        </authorList>
    </citation>
    <scope>NUCLEOTIDE SEQUENCE [LARGE SCALE GENOMIC DNA]</scope>
    <source>
        <strain evidence="8">CGMCC 1.12859</strain>
    </source>
</reference>
<name>A0ABW2G516_9ACTN</name>
<dbReference type="SUPFAM" id="SSF53187">
    <property type="entry name" value="Zn-dependent exopeptidases"/>
    <property type="match status" value="1"/>
</dbReference>
<dbReference type="SUPFAM" id="SSF55031">
    <property type="entry name" value="Bacterial exopeptidase dimerisation domain"/>
    <property type="match status" value="1"/>
</dbReference>
<keyword evidence="5" id="KW-0862">Zinc</keyword>
<comment type="caution">
    <text evidence="7">The sequence shown here is derived from an EMBL/GenBank/DDBJ whole genome shotgun (WGS) entry which is preliminary data.</text>
</comment>
<evidence type="ECO:0000256" key="5">
    <source>
        <dbReference type="ARBA" id="ARBA00022833"/>
    </source>
</evidence>
<dbReference type="Gene3D" id="3.30.70.360">
    <property type="match status" value="1"/>
</dbReference>
<dbReference type="EMBL" id="JBHTAJ010000061">
    <property type="protein sequence ID" value="MFC7183161.1"/>
    <property type="molecule type" value="Genomic_DNA"/>
</dbReference>
<feature type="domain" description="Peptidase M20 dimerisation" evidence="6">
    <location>
        <begin position="224"/>
        <end position="350"/>
    </location>
</feature>
<keyword evidence="8" id="KW-1185">Reference proteome</keyword>
<sequence length="464" mass="49444">MPSLRDTDPAEAFADVSVQREDALAAAGHDAVRLCHDLLRIDTTNPGDGSGPGERAAAEYVAAELDAAGIPATLVEAAPRRSTVLTTISGSDPSLPPLLVHGHLDAVPFDAADWTHHPLAGDLADGCLWGRGAVDMKGTLSMVLAVARHWARTGTRPRRDIVLAFLADEESTGEFGSRFVTASHREWFEGCTEAISESGGFSITAHPESGPQAGRPLRVYPVAVGERGTAWMRLTAKGTAGHGSKHNPDNAVATLAHALSRLASHRWPTTLTPPVAALVDALDRVLGVRIDREHLEEEAARLGQLGELFDCTVRDSANPTVLRAGGKVNVIPAAAYAEVDGRFLPGHREEYLAVVDRLLGPGITREFINCEDAVSAEHEGAAFSAMADALRAEDPDAHPVPFVMSGGTDAKSFARLGIRSYGFAPLMLDPSLHYYGMFHGVDERVPAAGLSFGVRVLDRFLRAY</sequence>
<protein>
    <submittedName>
        <fullName evidence="7">M20/M25/M40 family metallo-hydrolase</fullName>
    </submittedName>
</protein>
<evidence type="ECO:0000256" key="3">
    <source>
        <dbReference type="ARBA" id="ARBA00022723"/>
    </source>
</evidence>
<evidence type="ECO:0000259" key="6">
    <source>
        <dbReference type="Pfam" id="PF07687"/>
    </source>
</evidence>
<dbReference type="InterPro" id="IPR011650">
    <property type="entry name" value="Peptidase_M20_dimer"/>
</dbReference>
<dbReference type="Proteomes" id="UP001596435">
    <property type="component" value="Unassembled WGS sequence"/>
</dbReference>
<dbReference type="PANTHER" id="PTHR43808">
    <property type="entry name" value="ACETYLORNITHINE DEACETYLASE"/>
    <property type="match status" value="1"/>
</dbReference>
<accession>A0ABW2G516</accession>
<comment type="cofactor">
    <cofactor evidence="1">
        <name>Zn(2+)</name>
        <dbReference type="ChEBI" id="CHEBI:29105"/>
    </cofactor>
</comment>
<evidence type="ECO:0000313" key="8">
    <source>
        <dbReference type="Proteomes" id="UP001596435"/>
    </source>
</evidence>
<dbReference type="PANTHER" id="PTHR43808:SF8">
    <property type="entry name" value="PEPTIDASE M20 DIMERISATION DOMAIN-CONTAINING PROTEIN"/>
    <property type="match status" value="1"/>
</dbReference>
<dbReference type="Gene3D" id="3.40.630.10">
    <property type="entry name" value="Zn peptidases"/>
    <property type="match status" value="1"/>
</dbReference>
<dbReference type="Pfam" id="PF01546">
    <property type="entry name" value="Peptidase_M20"/>
    <property type="match status" value="1"/>
</dbReference>
<dbReference type="Gene3D" id="1.10.150.900">
    <property type="match status" value="1"/>
</dbReference>
<dbReference type="RefSeq" id="WP_380232227.1">
    <property type="nucleotide sequence ID" value="NZ_BAABKV010000001.1"/>
</dbReference>
<dbReference type="InterPro" id="IPR001261">
    <property type="entry name" value="ArgE/DapE_CS"/>
</dbReference>